<dbReference type="EMBL" id="JAUJYO010000021">
    <property type="protein sequence ID" value="KAK1284137.1"/>
    <property type="molecule type" value="Genomic_DNA"/>
</dbReference>
<protein>
    <submittedName>
        <fullName evidence="1">Uncharacterized protein</fullName>
    </submittedName>
</protein>
<dbReference type="AlphaFoldDB" id="A0AAV9C7A4"/>
<accession>A0AAV9C7A4</accession>
<evidence type="ECO:0000313" key="2">
    <source>
        <dbReference type="Proteomes" id="UP001180020"/>
    </source>
</evidence>
<dbReference type="Proteomes" id="UP001180020">
    <property type="component" value="Unassembled WGS sequence"/>
</dbReference>
<organism evidence="1 2">
    <name type="scientific">Acorus calamus</name>
    <name type="common">Sweet flag</name>
    <dbReference type="NCBI Taxonomy" id="4465"/>
    <lineage>
        <taxon>Eukaryota</taxon>
        <taxon>Viridiplantae</taxon>
        <taxon>Streptophyta</taxon>
        <taxon>Embryophyta</taxon>
        <taxon>Tracheophyta</taxon>
        <taxon>Spermatophyta</taxon>
        <taxon>Magnoliopsida</taxon>
        <taxon>Liliopsida</taxon>
        <taxon>Acoraceae</taxon>
        <taxon>Acorus</taxon>
    </lineage>
</organism>
<reference evidence="1" key="2">
    <citation type="submission" date="2023-06" db="EMBL/GenBank/DDBJ databases">
        <authorList>
            <person name="Ma L."/>
            <person name="Liu K.-W."/>
            <person name="Li Z."/>
            <person name="Hsiao Y.-Y."/>
            <person name="Qi Y."/>
            <person name="Fu T."/>
            <person name="Tang G."/>
            <person name="Zhang D."/>
            <person name="Sun W.-H."/>
            <person name="Liu D.-K."/>
            <person name="Li Y."/>
            <person name="Chen G.-Z."/>
            <person name="Liu X.-D."/>
            <person name="Liao X.-Y."/>
            <person name="Jiang Y.-T."/>
            <person name="Yu X."/>
            <person name="Hao Y."/>
            <person name="Huang J."/>
            <person name="Zhao X.-W."/>
            <person name="Ke S."/>
            <person name="Chen Y.-Y."/>
            <person name="Wu W.-L."/>
            <person name="Hsu J.-L."/>
            <person name="Lin Y.-F."/>
            <person name="Huang M.-D."/>
            <person name="Li C.-Y."/>
            <person name="Huang L."/>
            <person name="Wang Z.-W."/>
            <person name="Zhao X."/>
            <person name="Zhong W.-Y."/>
            <person name="Peng D.-H."/>
            <person name="Ahmad S."/>
            <person name="Lan S."/>
            <person name="Zhang J.-S."/>
            <person name="Tsai W.-C."/>
            <person name="Van De Peer Y."/>
            <person name="Liu Z.-J."/>
        </authorList>
    </citation>
    <scope>NUCLEOTIDE SEQUENCE</scope>
    <source>
        <strain evidence="1">CP</strain>
        <tissue evidence="1">Leaves</tissue>
    </source>
</reference>
<proteinExistence type="predicted"/>
<keyword evidence="2" id="KW-1185">Reference proteome</keyword>
<sequence>MNLEATISQAIIPAGAWTIWRTHNEVIFRGARIYQENMQDMFKGCMRDWGVLLAKAETVSFRDGVMRITG</sequence>
<evidence type="ECO:0000313" key="1">
    <source>
        <dbReference type="EMBL" id="KAK1284137.1"/>
    </source>
</evidence>
<comment type="caution">
    <text evidence="1">The sequence shown here is derived from an EMBL/GenBank/DDBJ whole genome shotgun (WGS) entry which is preliminary data.</text>
</comment>
<name>A0AAV9C7A4_ACOCL</name>
<gene>
    <name evidence="1" type="ORF">QJS10_CPB21g01405</name>
</gene>
<reference evidence="1" key="1">
    <citation type="journal article" date="2023" name="Nat. Commun.">
        <title>Diploid and tetraploid genomes of Acorus and the evolution of monocots.</title>
        <authorList>
            <person name="Ma L."/>
            <person name="Liu K.W."/>
            <person name="Li Z."/>
            <person name="Hsiao Y.Y."/>
            <person name="Qi Y."/>
            <person name="Fu T."/>
            <person name="Tang G.D."/>
            <person name="Zhang D."/>
            <person name="Sun W.H."/>
            <person name="Liu D.K."/>
            <person name="Li Y."/>
            <person name="Chen G.Z."/>
            <person name="Liu X.D."/>
            <person name="Liao X.Y."/>
            <person name="Jiang Y.T."/>
            <person name="Yu X."/>
            <person name="Hao Y."/>
            <person name="Huang J."/>
            <person name="Zhao X.W."/>
            <person name="Ke S."/>
            <person name="Chen Y.Y."/>
            <person name="Wu W.L."/>
            <person name="Hsu J.L."/>
            <person name="Lin Y.F."/>
            <person name="Huang M.D."/>
            <person name="Li C.Y."/>
            <person name="Huang L."/>
            <person name="Wang Z.W."/>
            <person name="Zhao X."/>
            <person name="Zhong W.Y."/>
            <person name="Peng D.H."/>
            <person name="Ahmad S."/>
            <person name="Lan S."/>
            <person name="Zhang J.S."/>
            <person name="Tsai W.C."/>
            <person name="Van de Peer Y."/>
            <person name="Liu Z.J."/>
        </authorList>
    </citation>
    <scope>NUCLEOTIDE SEQUENCE</scope>
    <source>
        <strain evidence="1">CP</strain>
    </source>
</reference>